<evidence type="ECO:0000256" key="2">
    <source>
        <dbReference type="SAM" id="Phobius"/>
    </source>
</evidence>
<reference evidence="3 4" key="1">
    <citation type="submission" date="2016-10" db="EMBL/GenBank/DDBJ databases">
        <authorList>
            <person name="de Groot N.N."/>
        </authorList>
    </citation>
    <scope>NUCLEOTIDE SEQUENCE [LARGE SCALE GENOMIC DNA]</scope>
    <source>
        <strain evidence="3 4">DSM 17890</strain>
    </source>
</reference>
<keyword evidence="4" id="KW-1185">Reference proteome</keyword>
<gene>
    <name evidence="3" type="ORF">SAMN05444336_101379</name>
</gene>
<proteinExistence type="predicted"/>
<feature type="transmembrane region" description="Helical" evidence="2">
    <location>
        <begin position="6"/>
        <end position="25"/>
    </location>
</feature>
<dbReference type="EMBL" id="FNMZ01000001">
    <property type="protein sequence ID" value="SDW19496.1"/>
    <property type="molecule type" value="Genomic_DNA"/>
</dbReference>
<dbReference type="STRING" id="356660.SAMN05444336_101379"/>
<evidence type="ECO:0000313" key="3">
    <source>
        <dbReference type="EMBL" id="SDW19496.1"/>
    </source>
</evidence>
<keyword evidence="2" id="KW-0812">Transmembrane</keyword>
<protein>
    <submittedName>
        <fullName evidence="3">Uncharacterized protein</fullName>
    </submittedName>
</protein>
<feature type="transmembrane region" description="Helical" evidence="2">
    <location>
        <begin position="32"/>
        <end position="51"/>
    </location>
</feature>
<evidence type="ECO:0000256" key="1">
    <source>
        <dbReference type="SAM" id="MobiDB-lite"/>
    </source>
</evidence>
<dbReference type="AlphaFoldDB" id="A0A1H2RJ57"/>
<keyword evidence="2" id="KW-0472">Membrane</keyword>
<dbReference type="RefSeq" id="WP_092679433.1">
    <property type="nucleotide sequence ID" value="NZ_FNMZ01000001.1"/>
</dbReference>
<feature type="transmembrane region" description="Helical" evidence="2">
    <location>
        <begin position="71"/>
        <end position="87"/>
    </location>
</feature>
<keyword evidence="2" id="KW-1133">Transmembrane helix</keyword>
<evidence type="ECO:0000313" key="4">
    <source>
        <dbReference type="Proteomes" id="UP000199118"/>
    </source>
</evidence>
<feature type="compositionally biased region" description="Gly residues" evidence="1">
    <location>
        <begin position="114"/>
        <end position="135"/>
    </location>
</feature>
<name>A0A1H2RJ57_9RHOB</name>
<dbReference type="Proteomes" id="UP000199118">
    <property type="component" value="Unassembled WGS sequence"/>
</dbReference>
<organism evidence="3 4">
    <name type="scientific">Albimonas donghaensis</name>
    <dbReference type="NCBI Taxonomy" id="356660"/>
    <lineage>
        <taxon>Bacteria</taxon>
        <taxon>Pseudomonadati</taxon>
        <taxon>Pseudomonadota</taxon>
        <taxon>Alphaproteobacteria</taxon>
        <taxon>Rhodobacterales</taxon>
        <taxon>Paracoccaceae</taxon>
        <taxon>Albimonas</taxon>
    </lineage>
</organism>
<accession>A0A1H2RJ57</accession>
<sequence length="135" mass="13644">MTSVLALALMAAMAWYGPHLGLRLFGGRKGVLIGGLGALALAPAVGFGLAIVMSRFNGRPLHTEFEATMNAWGLALFATGAVCLQLIRRVRREQPSRKSPGPWPGPSQSASGDSHGGADGTAGGDAGGDSGGDGD</sequence>
<feature type="region of interest" description="Disordered" evidence="1">
    <location>
        <begin position="93"/>
        <end position="135"/>
    </location>
</feature>